<name>A0A0R1RIB0_9LACO</name>
<dbReference type="InterPro" id="IPR032254">
    <property type="entry name" value="DUF4828"/>
</dbReference>
<protein>
    <recommendedName>
        <fullName evidence="3">DUF4828 domain-containing protein</fullName>
    </recommendedName>
</protein>
<dbReference type="EMBL" id="AZFF01000004">
    <property type="protein sequence ID" value="KRL56444.1"/>
    <property type="molecule type" value="Genomic_DNA"/>
</dbReference>
<proteinExistence type="predicted"/>
<gene>
    <name evidence="1" type="ORF">FD35_GL002080</name>
</gene>
<reference evidence="1 2" key="1">
    <citation type="journal article" date="2015" name="Genome Announc.">
        <title>Expanding the biotechnology potential of lactobacilli through comparative genomics of 213 strains and associated genera.</title>
        <authorList>
            <person name="Sun Z."/>
            <person name="Harris H.M."/>
            <person name="McCann A."/>
            <person name="Guo C."/>
            <person name="Argimon S."/>
            <person name="Zhang W."/>
            <person name="Yang X."/>
            <person name="Jeffery I.B."/>
            <person name="Cooney J.C."/>
            <person name="Kagawa T.F."/>
            <person name="Liu W."/>
            <person name="Song Y."/>
            <person name="Salvetti E."/>
            <person name="Wrobel A."/>
            <person name="Rasinkangas P."/>
            <person name="Parkhill J."/>
            <person name="Rea M.C."/>
            <person name="O'Sullivan O."/>
            <person name="Ritari J."/>
            <person name="Douillard F.P."/>
            <person name="Paul Ross R."/>
            <person name="Yang R."/>
            <person name="Briner A.E."/>
            <person name="Felis G.E."/>
            <person name="de Vos W.M."/>
            <person name="Barrangou R."/>
            <person name="Klaenhammer T.R."/>
            <person name="Caufield P.W."/>
            <person name="Cui Y."/>
            <person name="Zhang H."/>
            <person name="O'Toole P.W."/>
        </authorList>
    </citation>
    <scope>NUCLEOTIDE SEQUENCE [LARGE SCALE GENOMIC DNA]</scope>
    <source>
        <strain evidence="1 2">DSM 15814</strain>
    </source>
</reference>
<keyword evidence="2" id="KW-1185">Reference proteome</keyword>
<sequence>MSLKRNILLFGVSLAAGLSSTFTRSGKKHTDNQSSLPMLFSGTWKYSDHNDHRIHRIQINPDLTLHIDGRKENATVESITAQELVYLDGFGYHLRIHANEQQPVSLYDEADNATYTLVSVHTTKPATTEKTIAE</sequence>
<evidence type="ECO:0008006" key="3">
    <source>
        <dbReference type="Google" id="ProtNLM"/>
    </source>
</evidence>
<dbReference type="OrthoDB" id="2246468at2"/>
<organism evidence="1 2">
    <name type="scientific">Furfurilactobacillus rossiae DSM 15814</name>
    <dbReference type="NCBI Taxonomy" id="1114972"/>
    <lineage>
        <taxon>Bacteria</taxon>
        <taxon>Bacillati</taxon>
        <taxon>Bacillota</taxon>
        <taxon>Bacilli</taxon>
        <taxon>Lactobacillales</taxon>
        <taxon>Lactobacillaceae</taxon>
        <taxon>Furfurilactobacillus</taxon>
    </lineage>
</organism>
<accession>A0A0R1RIB0</accession>
<dbReference type="PATRIC" id="fig|1114972.6.peg.2125"/>
<dbReference type="Pfam" id="PF16110">
    <property type="entry name" value="DUF4828"/>
    <property type="match status" value="1"/>
</dbReference>
<dbReference type="STRING" id="1114972.FD35_GL002080"/>
<comment type="caution">
    <text evidence="1">The sequence shown here is derived from an EMBL/GenBank/DDBJ whole genome shotgun (WGS) entry which is preliminary data.</text>
</comment>
<dbReference type="RefSeq" id="WP_017262734.1">
    <property type="nucleotide sequence ID" value="NZ_AZFF01000004.1"/>
</dbReference>
<dbReference type="AlphaFoldDB" id="A0A0R1RIB0"/>
<dbReference type="Proteomes" id="UP000051999">
    <property type="component" value="Unassembled WGS sequence"/>
</dbReference>
<evidence type="ECO:0000313" key="1">
    <source>
        <dbReference type="EMBL" id="KRL56444.1"/>
    </source>
</evidence>
<dbReference type="eggNOG" id="ENOG5033ARR">
    <property type="taxonomic scope" value="Bacteria"/>
</dbReference>
<evidence type="ECO:0000313" key="2">
    <source>
        <dbReference type="Proteomes" id="UP000051999"/>
    </source>
</evidence>